<dbReference type="EMBL" id="BMMT01000003">
    <property type="protein sequence ID" value="GGI78183.1"/>
    <property type="molecule type" value="Genomic_DNA"/>
</dbReference>
<keyword evidence="4" id="KW-0646">Protease inhibitor</keyword>
<dbReference type="InterPro" id="IPR020054">
    <property type="entry name" value="Prot_inh_SSI_I16_CS"/>
</dbReference>
<comment type="similarity">
    <text evidence="2">Belongs to the protease inhibitor I16 (SSI) family.</text>
</comment>
<evidence type="ECO:0000256" key="4">
    <source>
        <dbReference type="ARBA" id="ARBA00022690"/>
    </source>
</evidence>
<keyword evidence="6" id="KW-1015">Disulfide bond</keyword>
<dbReference type="RefSeq" id="WP_229679905.1">
    <property type="nucleotide sequence ID" value="NZ_BAAAHC010000011.1"/>
</dbReference>
<comment type="caution">
    <text evidence="8">The sequence shown here is derived from an EMBL/GenBank/DDBJ whole genome shotgun (WGS) entry which is preliminary data.</text>
</comment>
<dbReference type="InterPro" id="IPR023549">
    <property type="entry name" value="Subtilisin_inhibitor"/>
</dbReference>
<dbReference type="Gene3D" id="3.30.350.10">
    <property type="entry name" value="Subtilisin inhibitor-like"/>
    <property type="match status" value="1"/>
</dbReference>
<evidence type="ECO:0000256" key="1">
    <source>
        <dbReference type="ARBA" id="ARBA00004613"/>
    </source>
</evidence>
<feature type="domain" description="Subtilisin inhibitor" evidence="7">
    <location>
        <begin position="112"/>
        <end position="192"/>
    </location>
</feature>
<keyword evidence="5" id="KW-0722">Serine protease inhibitor</keyword>
<accession>A0A917N8Y8</accession>
<dbReference type="PROSITE" id="PS00999">
    <property type="entry name" value="SSI"/>
    <property type="match status" value="1"/>
</dbReference>
<comment type="subcellular location">
    <subcellularLocation>
        <location evidence="1">Secreted</location>
    </subcellularLocation>
</comment>
<dbReference type="Proteomes" id="UP000597989">
    <property type="component" value="Unassembled WGS sequence"/>
</dbReference>
<dbReference type="SUPFAM" id="SSF55399">
    <property type="entry name" value="Subtilisin inhibitor"/>
    <property type="match status" value="1"/>
</dbReference>
<gene>
    <name evidence="8" type="ORF">GCM10011581_14080</name>
</gene>
<proteinExistence type="inferred from homology"/>
<organism evidence="8 9">
    <name type="scientific">Saccharopolyspora thermophila</name>
    <dbReference type="NCBI Taxonomy" id="89367"/>
    <lineage>
        <taxon>Bacteria</taxon>
        <taxon>Bacillati</taxon>
        <taxon>Actinomycetota</taxon>
        <taxon>Actinomycetes</taxon>
        <taxon>Pseudonocardiales</taxon>
        <taxon>Pseudonocardiaceae</taxon>
        <taxon>Saccharopolyspora</taxon>
    </lineage>
</organism>
<evidence type="ECO:0000256" key="3">
    <source>
        <dbReference type="ARBA" id="ARBA00022525"/>
    </source>
</evidence>
<reference evidence="8 9" key="1">
    <citation type="journal article" date="2014" name="Int. J. Syst. Evol. Microbiol.">
        <title>Complete genome sequence of Corynebacterium casei LMG S-19264T (=DSM 44701T), isolated from a smear-ripened cheese.</title>
        <authorList>
            <consortium name="US DOE Joint Genome Institute (JGI-PGF)"/>
            <person name="Walter F."/>
            <person name="Albersmeier A."/>
            <person name="Kalinowski J."/>
            <person name="Ruckert C."/>
        </authorList>
    </citation>
    <scope>NUCLEOTIDE SEQUENCE [LARGE SCALE GENOMIC DNA]</scope>
    <source>
        <strain evidence="8 9">CGMCC 4.7206</strain>
    </source>
</reference>
<evidence type="ECO:0000256" key="5">
    <source>
        <dbReference type="ARBA" id="ARBA00022900"/>
    </source>
</evidence>
<dbReference type="GO" id="GO:0005576">
    <property type="term" value="C:extracellular region"/>
    <property type="evidence" value="ECO:0007669"/>
    <property type="project" value="UniProtKB-SubCell"/>
</dbReference>
<evidence type="ECO:0000256" key="6">
    <source>
        <dbReference type="ARBA" id="ARBA00023157"/>
    </source>
</evidence>
<dbReference type="GO" id="GO:0004867">
    <property type="term" value="F:serine-type endopeptidase inhibitor activity"/>
    <property type="evidence" value="ECO:0007669"/>
    <property type="project" value="UniProtKB-KW"/>
</dbReference>
<name>A0A917N8Y8_9PSEU</name>
<evidence type="ECO:0000313" key="9">
    <source>
        <dbReference type="Proteomes" id="UP000597989"/>
    </source>
</evidence>
<evidence type="ECO:0000256" key="2">
    <source>
        <dbReference type="ARBA" id="ARBA00010472"/>
    </source>
</evidence>
<dbReference type="AlphaFoldDB" id="A0A917N8Y8"/>
<sequence length="206" mass="21377">MSRPPVAGIAGSCCGHPVMRRALRIRPDPAVAGGSDDRSGAIRKVIVGVSPGKIDPGAVREDRGRIPVNMEDGGTMSAHRLLGRVVAGSALLVAALIPGVASAASSAAQSTITLTVADRQISRSVVLHCEPVGGNHPRAELACADLMKVDGNLERLGSGRAGHCTKDARQVWATAVGTWRGRPIDYRATGANLCAFKHQTGAVFDF</sequence>
<dbReference type="InterPro" id="IPR036819">
    <property type="entry name" value="Subtilisin_inhibitor-like_sf"/>
</dbReference>
<dbReference type="Pfam" id="PF00720">
    <property type="entry name" value="SSI"/>
    <property type="match status" value="1"/>
</dbReference>
<keyword evidence="3" id="KW-0964">Secreted</keyword>
<evidence type="ECO:0000313" key="8">
    <source>
        <dbReference type="EMBL" id="GGI78183.1"/>
    </source>
</evidence>
<evidence type="ECO:0000259" key="7">
    <source>
        <dbReference type="Pfam" id="PF00720"/>
    </source>
</evidence>
<protein>
    <recommendedName>
        <fullName evidence="7">Subtilisin inhibitor domain-containing protein</fullName>
    </recommendedName>
</protein>